<dbReference type="Proteomes" id="UP000465221">
    <property type="component" value="Unassembled WGS sequence"/>
</dbReference>
<evidence type="ECO:0000256" key="1">
    <source>
        <dbReference type="SAM" id="Phobius"/>
    </source>
</evidence>
<keyword evidence="1" id="KW-1133">Transmembrane helix</keyword>
<accession>A0A8H3SIB3</accession>
<dbReference type="EMBL" id="BLKC01000306">
    <property type="protein sequence ID" value="GFF60417.1"/>
    <property type="molecule type" value="Genomic_DNA"/>
</dbReference>
<organism evidence="2 3">
    <name type="scientific">Aspergillus udagawae</name>
    <dbReference type="NCBI Taxonomy" id="91492"/>
    <lineage>
        <taxon>Eukaryota</taxon>
        <taxon>Fungi</taxon>
        <taxon>Dikarya</taxon>
        <taxon>Ascomycota</taxon>
        <taxon>Pezizomycotina</taxon>
        <taxon>Eurotiomycetes</taxon>
        <taxon>Eurotiomycetidae</taxon>
        <taxon>Eurotiales</taxon>
        <taxon>Aspergillaceae</taxon>
        <taxon>Aspergillus</taxon>
        <taxon>Aspergillus subgen. Fumigati</taxon>
    </lineage>
</organism>
<proteinExistence type="predicted"/>
<name>A0A8H3SIB3_9EURO</name>
<evidence type="ECO:0000313" key="3">
    <source>
        <dbReference type="Proteomes" id="UP000465221"/>
    </source>
</evidence>
<keyword evidence="1" id="KW-0812">Transmembrane</keyword>
<dbReference type="AlphaFoldDB" id="A0A8H3SIB3"/>
<dbReference type="Pfam" id="PF12013">
    <property type="entry name" value="OrsD"/>
    <property type="match status" value="1"/>
</dbReference>
<gene>
    <name evidence="2" type="ORF">IFM46972_11579</name>
</gene>
<feature type="non-terminal residue" evidence="2">
    <location>
        <position position="169"/>
    </location>
</feature>
<keyword evidence="1" id="KW-0472">Membrane</keyword>
<reference evidence="2 3" key="1">
    <citation type="submission" date="2020-01" db="EMBL/GenBank/DDBJ databases">
        <title>Draft genome sequence of Aspergillus udagawae IFM 46972.</title>
        <authorList>
            <person name="Takahashi H."/>
            <person name="Yaguchi T."/>
        </authorList>
    </citation>
    <scope>NUCLEOTIDE SEQUENCE [LARGE SCALE GENOMIC DNA]</scope>
    <source>
        <strain evidence="2 3">IFM 46972</strain>
    </source>
</reference>
<comment type="caution">
    <text evidence="2">The sequence shown here is derived from an EMBL/GenBank/DDBJ whole genome shotgun (WGS) entry which is preliminary data.</text>
</comment>
<protein>
    <submittedName>
        <fullName evidence="2">Uncharacterized protein</fullName>
    </submittedName>
</protein>
<sequence>ICTAHQCQYAVSLQTLLTHLRIHYCSYLTVATPALREAVLTEILKRPWIDPTKRPCVILSLGDPPVSGLLVYQGHGYPYYSYVACTTETMQKHCWETYKDLEPPYSCGRHSGRQRLAAVLLLMLSPASASSLYGSWFFEVTCAAIPPSKQALQASVLITAAERIRACMD</sequence>
<dbReference type="InterPro" id="IPR022698">
    <property type="entry name" value="OrsD"/>
</dbReference>
<evidence type="ECO:0000313" key="2">
    <source>
        <dbReference type="EMBL" id="GFF60417.1"/>
    </source>
</evidence>
<feature type="transmembrane region" description="Helical" evidence="1">
    <location>
        <begin position="116"/>
        <end position="138"/>
    </location>
</feature>